<organism evidence="1 2">
    <name type="scientific">Mesorhizobium muleiense</name>
    <dbReference type="NCBI Taxonomy" id="1004279"/>
    <lineage>
        <taxon>Bacteria</taxon>
        <taxon>Pseudomonadati</taxon>
        <taxon>Pseudomonadota</taxon>
        <taxon>Alphaproteobacteria</taxon>
        <taxon>Hyphomicrobiales</taxon>
        <taxon>Phyllobacteriaceae</taxon>
        <taxon>Mesorhizobium</taxon>
    </lineage>
</organism>
<proteinExistence type="predicted"/>
<reference evidence="2" key="1">
    <citation type="submission" date="2016-10" db="EMBL/GenBank/DDBJ databases">
        <authorList>
            <person name="Varghese N."/>
            <person name="Submissions S."/>
        </authorList>
    </citation>
    <scope>NUCLEOTIDE SEQUENCE [LARGE SCALE GENOMIC DNA]</scope>
    <source>
        <strain evidence="2">CGMCC 1.11022</strain>
    </source>
</reference>
<gene>
    <name evidence="1" type="ORF">SAMN05428953_10845</name>
</gene>
<dbReference type="Proteomes" id="UP000198894">
    <property type="component" value="Unassembled WGS sequence"/>
</dbReference>
<protein>
    <submittedName>
        <fullName evidence="1">Uncharacterized protein</fullName>
    </submittedName>
</protein>
<evidence type="ECO:0000313" key="2">
    <source>
        <dbReference type="Proteomes" id="UP000198894"/>
    </source>
</evidence>
<dbReference type="EMBL" id="FNEE01000008">
    <property type="protein sequence ID" value="SDJ68164.1"/>
    <property type="molecule type" value="Genomic_DNA"/>
</dbReference>
<dbReference type="RefSeq" id="WP_139172613.1">
    <property type="nucleotide sequence ID" value="NZ_FNEE01000008.1"/>
</dbReference>
<dbReference type="AlphaFoldDB" id="A0A1G8VQD2"/>
<keyword evidence="2" id="KW-1185">Reference proteome</keyword>
<sequence>MVSQSPREFQSLWTMRDSCVDYVRTRDHIVGGVEAVYRLVAESGGSIAAEHGAARTSEDDGYRYKVGAARRRPG</sequence>
<name>A0A1G8VQD2_9HYPH</name>
<accession>A0A1G8VQD2</accession>
<evidence type="ECO:0000313" key="1">
    <source>
        <dbReference type="EMBL" id="SDJ68164.1"/>
    </source>
</evidence>